<name>A0A1A2XJN6_MYCSD</name>
<protein>
    <recommendedName>
        <fullName evidence="1">RES domain-containing protein</fullName>
    </recommendedName>
</protein>
<dbReference type="EMBL" id="LZKG01000142">
    <property type="protein sequence ID" value="OBI25930.1"/>
    <property type="molecule type" value="Genomic_DNA"/>
</dbReference>
<feature type="domain" description="RES" evidence="1">
    <location>
        <begin position="34"/>
        <end position="172"/>
    </location>
</feature>
<dbReference type="Proteomes" id="UP000093943">
    <property type="component" value="Unassembled WGS sequence"/>
</dbReference>
<gene>
    <name evidence="2" type="ORF">A5710_07920</name>
</gene>
<accession>A0A1A2XJN6</accession>
<comment type="caution">
    <text evidence="2">The sequence shown here is derived from an EMBL/GenBank/DDBJ whole genome shotgun (WGS) entry which is preliminary data.</text>
</comment>
<reference evidence="3" key="1">
    <citation type="submission" date="2016-06" db="EMBL/GenBank/DDBJ databases">
        <authorList>
            <person name="Sutton G."/>
            <person name="Brinkac L."/>
            <person name="Sanka R."/>
            <person name="Adams M."/>
            <person name="Lau E."/>
            <person name="Sam S."/>
            <person name="Sreng N."/>
            <person name="Him V."/>
            <person name="Kerleguer A."/>
            <person name="Cheng S."/>
        </authorList>
    </citation>
    <scope>NUCLEOTIDE SEQUENCE [LARGE SCALE GENOMIC DNA]</scope>
    <source>
        <strain evidence="3">E1876</strain>
    </source>
</reference>
<evidence type="ECO:0000259" key="1">
    <source>
        <dbReference type="Pfam" id="PF08808"/>
    </source>
</evidence>
<sequence length="214" mass="23312">MGRVSGSRQRLALGLPPADLSGFPRSRLLPTAILHRAHTVGNPPWWFSSDLSGRFDLIRPNGTCYLATDLDTALRERFGHDLIRQGVVTFQAAARTQVSTLKLPSQRWLANTCTTAAAAFGMTREIGTCSSYDIPQLWAAAWFVSGRHSGIRYQTRFSTGAKPNAVALFDTAGQHDWLTDPNPVPGVQACAQVGVAVAHRPTRRQVRVIAPPPT</sequence>
<dbReference type="Pfam" id="PF08808">
    <property type="entry name" value="RES"/>
    <property type="match status" value="1"/>
</dbReference>
<organism evidence="2 3">
    <name type="scientific">Mycolicibacter sinensis (strain JDM601)</name>
    <name type="common">Mycobacterium sinense</name>
    <dbReference type="NCBI Taxonomy" id="875328"/>
    <lineage>
        <taxon>Bacteria</taxon>
        <taxon>Bacillati</taxon>
        <taxon>Actinomycetota</taxon>
        <taxon>Actinomycetes</taxon>
        <taxon>Mycobacteriales</taxon>
        <taxon>Mycobacteriaceae</taxon>
        <taxon>Mycolicibacter</taxon>
    </lineage>
</organism>
<dbReference type="AlphaFoldDB" id="A0A1A2XJN6"/>
<evidence type="ECO:0000313" key="3">
    <source>
        <dbReference type="Proteomes" id="UP000093943"/>
    </source>
</evidence>
<proteinExistence type="predicted"/>
<dbReference type="InterPro" id="IPR014914">
    <property type="entry name" value="RES_dom"/>
</dbReference>
<evidence type="ECO:0000313" key="2">
    <source>
        <dbReference type="EMBL" id="OBI25930.1"/>
    </source>
</evidence>